<dbReference type="EC" id="3.1.21.-" evidence="2"/>
<dbReference type="InterPro" id="IPR044925">
    <property type="entry name" value="His-Me_finger_sf"/>
</dbReference>
<dbReference type="RefSeq" id="WP_115332773.1">
    <property type="nucleotide sequence ID" value="NZ_CAAAHP010000010.1"/>
</dbReference>
<reference evidence="2 3" key="1">
    <citation type="submission" date="2018-06" db="EMBL/GenBank/DDBJ databases">
        <authorList>
            <consortium name="Pathogen Informatics"/>
            <person name="Doyle S."/>
        </authorList>
    </citation>
    <scope>NUCLEOTIDE SEQUENCE [LARGE SCALE GENOMIC DNA]</scope>
    <source>
        <strain evidence="2 3">NCTC13316</strain>
    </source>
</reference>
<protein>
    <submittedName>
        <fullName evidence="2">Putative endonuclease-1</fullName>
        <ecNumber evidence="2">3.1.21.-</ecNumber>
    </submittedName>
</protein>
<keyword evidence="2" id="KW-0255">Endonuclease</keyword>
<dbReference type="Pfam" id="PF04231">
    <property type="entry name" value="Endonuclease_1"/>
    <property type="match status" value="1"/>
</dbReference>
<dbReference type="OrthoDB" id="9800417at2"/>
<dbReference type="SUPFAM" id="SSF54060">
    <property type="entry name" value="His-Me finger endonucleases"/>
    <property type="match status" value="1"/>
</dbReference>
<organism evidence="2 3">
    <name type="scientific">Legionella busanensis</name>
    <dbReference type="NCBI Taxonomy" id="190655"/>
    <lineage>
        <taxon>Bacteria</taxon>
        <taxon>Pseudomonadati</taxon>
        <taxon>Pseudomonadota</taxon>
        <taxon>Gammaproteobacteria</taxon>
        <taxon>Legionellales</taxon>
        <taxon>Legionellaceae</taxon>
        <taxon>Legionella</taxon>
    </lineage>
</organism>
<name>A0A378KHY2_9GAMM</name>
<dbReference type="InterPro" id="IPR007346">
    <property type="entry name" value="Endonuclease-I"/>
</dbReference>
<evidence type="ECO:0000313" key="2">
    <source>
        <dbReference type="EMBL" id="STX81384.1"/>
    </source>
</evidence>
<dbReference type="GO" id="GO:0016787">
    <property type="term" value="F:hydrolase activity"/>
    <property type="evidence" value="ECO:0007669"/>
    <property type="project" value="UniProtKB-KW"/>
</dbReference>
<dbReference type="Proteomes" id="UP000254794">
    <property type="component" value="Unassembled WGS sequence"/>
</dbReference>
<dbReference type="EMBL" id="UGOD01000003">
    <property type="protein sequence ID" value="STX81384.1"/>
    <property type="molecule type" value="Genomic_DNA"/>
</dbReference>
<sequence>MLRKIDKQFRQAEGEFYNLWPAVGFVNSVRFNFCYNMLENHTSFYGHPITINKKSRRVEPADFAKGIVASANLFMSYKYDIELSEAQ</sequence>
<proteinExistence type="inferred from homology"/>
<evidence type="ECO:0000313" key="3">
    <source>
        <dbReference type="Proteomes" id="UP000254794"/>
    </source>
</evidence>
<keyword evidence="3" id="KW-1185">Reference proteome</keyword>
<comment type="similarity">
    <text evidence="1">Belongs to the EndA/NucM nuclease family.</text>
</comment>
<dbReference type="AlphaFoldDB" id="A0A378KHY2"/>
<gene>
    <name evidence="2" type="primary">dns_2</name>
    <name evidence="2" type="ORF">NCTC13316_03253</name>
</gene>
<evidence type="ECO:0000256" key="1">
    <source>
        <dbReference type="ARBA" id="ARBA00006429"/>
    </source>
</evidence>
<keyword evidence="2" id="KW-0378">Hydrolase</keyword>
<dbReference type="GO" id="GO:0004519">
    <property type="term" value="F:endonuclease activity"/>
    <property type="evidence" value="ECO:0007669"/>
    <property type="project" value="UniProtKB-KW"/>
</dbReference>
<accession>A0A378KHY2</accession>
<keyword evidence="2" id="KW-0540">Nuclease</keyword>